<evidence type="ECO:0000313" key="1">
    <source>
        <dbReference type="EMBL" id="MBB3174730.1"/>
    </source>
</evidence>
<organism evidence="1 3">
    <name type="scientific">Endobacter medicaginis</name>
    <dbReference type="NCBI Taxonomy" id="1181271"/>
    <lineage>
        <taxon>Bacteria</taxon>
        <taxon>Pseudomonadati</taxon>
        <taxon>Pseudomonadota</taxon>
        <taxon>Alphaproteobacteria</taxon>
        <taxon>Acetobacterales</taxon>
        <taxon>Acetobacteraceae</taxon>
        <taxon>Endobacter</taxon>
    </lineage>
</organism>
<protein>
    <submittedName>
        <fullName evidence="1">Uncharacterized protein</fullName>
    </submittedName>
</protein>
<dbReference type="RefSeq" id="WP_176626070.1">
    <property type="nucleotide sequence ID" value="NZ_JABXXQ010000439.1"/>
</dbReference>
<sequence>MPDMSAKLALDLLAHAHAFAEVELGQAEITVTLSGGAEFTGVVAVAEETRDVLVLREGAVRHVMILSQVVAVSVG</sequence>
<evidence type="ECO:0000313" key="3">
    <source>
        <dbReference type="Proteomes" id="UP000557688"/>
    </source>
</evidence>
<evidence type="ECO:0000313" key="4">
    <source>
        <dbReference type="Proteomes" id="UP000565205"/>
    </source>
</evidence>
<dbReference type="Proteomes" id="UP000565205">
    <property type="component" value="Unassembled WGS sequence"/>
</dbReference>
<proteinExistence type="predicted"/>
<reference evidence="1 3" key="2">
    <citation type="submission" date="2020-08" db="EMBL/GenBank/DDBJ databases">
        <title>Genomic Encyclopedia of Type Strains, Phase III (KMG-III): the genomes of soil and plant-associated and newly described type strains.</title>
        <authorList>
            <person name="Whitman W."/>
        </authorList>
    </citation>
    <scope>NUCLEOTIDE SEQUENCE [LARGE SCALE GENOMIC DNA]</scope>
    <source>
        <strain evidence="1 3">CECT 8088</strain>
    </source>
</reference>
<name>A0A839V2K2_9PROT</name>
<dbReference type="AlphaFoldDB" id="A0A839V2K2"/>
<reference evidence="2 4" key="1">
    <citation type="submission" date="2020-06" db="EMBL/GenBank/DDBJ databases">
        <title>Description of novel acetic acid bacteria.</title>
        <authorList>
            <person name="Sombolestani A."/>
        </authorList>
    </citation>
    <scope>NUCLEOTIDE SEQUENCE [LARGE SCALE GENOMIC DNA]</scope>
    <source>
        <strain evidence="2 4">LMG 26838</strain>
    </source>
</reference>
<evidence type="ECO:0000313" key="2">
    <source>
        <dbReference type="EMBL" id="NVN31633.1"/>
    </source>
</evidence>
<accession>A0A839V2K2</accession>
<comment type="caution">
    <text evidence="1">The sequence shown here is derived from an EMBL/GenBank/DDBJ whole genome shotgun (WGS) entry which is preliminary data.</text>
</comment>
<dbReference type="Proteomes" id="UP000557688">
    <property type="component" value="Unassembled WGS sequence"/>
</dbReference>
<gene>
    <name evidence="1" type="ORF">FHR90_002576</name>
    <name evidence="2" type="ORF">HUK83_14995</name>
</gene>
<dbReference type="EMBL" id="JABXXQ010000439">
    <property type="protein sequence ID" value="NVN31633.1"/>
    <property type="molecule type" value="Genomic_DNA"/>
</dbReference>
<dbReference type="EMBL" id="JACHXV010000010">
    <property type="protein sequence ID" value="MBB3174730.1"/>
    <property type="molecule type" value="Genomic_DNA"/>
</dbReference>
<keyword evidence="3" id="KW-1185">Reference proteome</keyword>